<protein>
    <submittedName>
        <fullName evidence="7">Precorrin-6Y C5,15-methyltransferase</fullName>
    </submittedName>
</protein>
<dbReference type="PANTHER" id="PTHR43182:SF1">
    <property type="entry name" value="COBALT-PRECORRIN-7 C(5)-METHYLTRANSFERASE"/>
    <property type="match status" value="1"/>
</dbReference>
<dbReference type="PATRIC" id="fig|1226633.4.peg.2202"/>
<evidence type="ECO:0000259" key="6">
    <source>
        <dbReference type="Pfam" id="PF00590"/>
    </source>
</evidence>
<dbReference type="CDD" id="cd11644">
    <property type="entry name" value="Precorrin-6Y-MT"/>
    <property type="match status" value="1"/>
</dbReference>
<feature type="domain" description="Tetrapyrrole methylase" evidence="6">
    <location>
        <begin position="3"/>
        <end position="183"/>
    </location>
</feature>
<name>A0A017H747_9FUSO</name>
<dbReference type="GO" id="GO:0008276">
    <property type="term" value="F:protein methyltransferase activity"/>
    <property type="evidence" value="ECO:0007669"/>
    <property type="project" value="InterPro"/>
</dbReference>
<keyword evidence="4 7" id="KW-0808">Transferase</keyword>
<dbReference type="PANTHER" id="PTHR43182">
    <property type="entry name" value="COBALT-PRECORRIN-6B C(15)-METHYLTRANSFERASE (DECARBOXYLATING)"/>
    <property type="match status" value="1"/>
</dbReference>
<dbReference type="InterPro" id="IPR000878">
    <property type="entry name" value="4pyrrol_Mease"/>
</dbReference>
<keyword evidence="3 7" id="KW-0489">Methyltransferase</keyword>
<reference evidence="7 8" key="1">
    <citation type="submission" date="2013-08" db="EMBL/GenBank/DDBJ databases">
        <title>An opportunistic ruminal bacterium that causes liver abscesses in cattle.</title>
        <authorList>
            <person name="Benahmed F.H."/>
            <person name="Rasmussen M."/>
            <person name="Harbottle H."/>
            <person name="Soppet D."/>
            <person name="Nagaraja T.G."/>
            <person name="Davidson M."/>
        </authorList>
    </citation>
    <scope>NUCLEOTIDE SEQUENCE [LARGE SCALE GENOMIC DNA]</scope>
    <source>
        <strain evidence="7 8">B35</strain>
    </source>
</reference>
<accession>A0A017H747</accession>
<evidence type="ECO:0000256" key="3">
    <source>
        <dbReference type="ARBA" id="ARBA00022603"/>
    </source>
</evidence>
<proteinExistence type="predicted"/>
<dbReference type="InterPro" id="IPR050714">
    <property type="entry name" value="Cobalamin_biosynth_MTase"/>
</dbReference>
<dbReference type="Gene3D" id="3.40.1010.10">
    <property type="entry name" value="Cobalt-precorrin-4 Transmethylase, Domain 1"/>
    <property type="match status" value="1"/>
</dbReference>
<dbReference type="OrthoDB" id="9780707at2"/>
<keyword evidence="2" id="KW-0169">Cobalamin biosynthesis</keyword>
<evidence type="ECO:0000256" key="1">
    <source>
        <dbReference type="ARBA" id="ARBA00004953"/>
    </source>
</evidence>
<dbReference type="NCBIfam" id="TIGR02467">
    <property type="entry name" value="CbiE"/>
    <property type="match status" value="1"/>
</dbReference>
<evidence type="ECO:0000256" key="4">
    <source>
        <dbReference type="ARBA" id="ARBA00022679"/>
    </source>
</evidence>
<evidence type="ECO:0000313" key="8">
    <source>
        <dbReference type="Proteomes" id="UP000031184"/>
    </source>
</evidence>
<dbReference type="EMBL" id="AUZI01000027">
    <property type="protein sequence ID" value="KID48207.1"/>
    <property type="molecule type" value="Genomic_DNA"/>
</dbReference>
<dbReference type="GO" id="GO:0032259">
    <property type="term" value="P:methylation"/>
    <property type="evidence" value="ECO:0007669"/>
    <property type="project" value="UniProtKB-KW"/>
</dbReference>
<dbReference type="RefSeq" id="WP_005953326.1">
    <property type="nucleotide sequence ID" value="NZ_AOJP01000005.1"/>
</dbReference>
<evidence type="ECO:0000256" key="5">
    <source>
        <dbReference type="ARBA" id="ARBA00022691"/>
    </source>
</evidence>
<sequence length="214" mass="24776">MTRIVVVSIGPGSLDYITEAARKRLQESDLILGSIRQIEDIKRICSQECHLHIYKKITEIKTVIEENATKQISILVSGDSGYYSLVPYLQKVLAEKFDIIPGLSSFQYLFSKIGENWQEYRLGSVHGRKLDYSKVLSEENQGLVLLTDEEENPKKIAKELYEKGFRGIELIIGENLSYENEKISFYFIEDWKQMPEHFEMNVCICKKGENYAYL</sequence>
<dbReference type="UniPathway" id="UPA00148"/>
<dbReference type="InterPro" id="IPR012818">
    <property type="entry name" value="CbiE"/>
</dbReference>
<dbReference type="Pfam" id="PF00590">
    <property type="entry name" value="TP_methylase"/>
    <property type="match status" value="1"/>
</dbReference>
<gene>
    <name evidence="7" type="ORF">C095_10870</name>
</gene>
<evidence type="ECO:0000313" key="7">
    <source>
        <dbReference type="EMBL" id="KID48207.1"/>
    </source>
</evidence>
<evidence type="ECO:0000256" key="2">
    <source>
        <dbReference type="ARBA" id="ARBA00022573"/>
    </source>
</evidence>
<dbReference type="InterPro" id="IPR035996">
    <property type="entry name" value="4pyrrol_Methylase_sf"/>
</dbReference>
<dbReference type="GO" id="GO:0009236">
    <property type="term" value="P:cobalamin biosynthetic process"/>
    <property type="evidence" value="ECO:0007669"/>
    <property type="project" value="UniProtKB-UniPathway"/>
</dbReference>
<dbReference type="Proteomes" id="UP000031184">
    <property type="component" value="Unassembled WGS sequence"/>
</dbReference>
<organism evidence="7 8">
    <name type="scientific">Fusobacterium necrophorum subsp. funduliforme B35</name>
    <dbReference type="NCBI Taxonomy" id="1226633"/>
    <lineage>
        <taxon>Bacteria</taxon>
        <taxon>Fusobacteriati</taxon>
        <taxon>Fusobacteriota</taxon>
        <taxon>Fusobacteriia</taxon>
        <taxon>Fusobacteriales</taxon>
        <taxon>Fusobacteriaceae</taxon>
        <taxon>Fusobacterium</taxon>
    </lineage>
</organism>
<dbReference type="InterPro" id="IPR014777">
    <property type="entry name" value="4pyrrole_Mease_sub1"/>
</dbReference>
<comment type="pathway">
    <text evidence="1">Cofactor biosynthesis; adenosylcobalamin biosynthesis.</text>
</comment>
<comment type="caution">
    <text evidence="7">The sequence shown here is derived from an EMBL/GenBank/DDBJ whole genome shotgun (WGS) entry which is preliminary data.</text>
</comment>
<keyword evidence="5" id="KW-0949">S-adenosyl-L-methionine</keyword>
<dbReference type="AlphaFoldDB" id="A0A017H747"/>
<dbReference type="SUPFAM" id="SSF53790">
    <property type="entry name" value="Tetrapyrrole methylase"/>
    <property type="match status" value="1"/>
</dbReference>